<name>A0AAV4QJX1_CAEEX</name>
<protein>
    <recommendedName>
        <fullName evidence="3">BRCT domain-containing protein</fullName>
    </recommendedName>
</protein>
<dbReference type="GO" id="GO:0003676">
    <property type="term" value="F:nucleic acid binding"/>
    <property type="evidence" value="ECO:0007669"/>
    <property type="project" value="InterPro"/>
</dbReference>
<evidence type="ECO:0000313" key="1">
    <source>
        <dbReference type="EMBL" id="GIY09705.1"/>
    </source>
</evidence>
<reference evidence="1 2" key="1">
    <citation type="submission" date="2021-06" db="EMBL/GenBank/DDBJ databases">
        <title>Caerostris extrusa draft genome.</title>
        <authorList>
            <person name="Kono N."/>
            <person name="Arakawa K."/>
        </authorList>
    </citation>
    <scope>NUCLEOTIDE SEQUENCE [LARGE SCALE GENOMIC DNA]</scope>
</reference>
<gene>
    <name evidence="1" type="primary">AVEN_27341_1</name>
    <name evidence="1" type="ORF">CEXT_654921</name>
</gene>
<dbReference type="EMBL" id="BPLR01006419">
    <property type="protein sequence ID" value="GIY09705.1"/>
    <property type="molecule type" value="Genomic_DNA"/>
</dbReference>
<dbReference type="InterPro" id="IPR035979">
    <property type="entry name" value="RBD_domain_sf"/>
</dbReference>
<evidence type="ECO:0000313" key="2">
    <source>
        <dbReference type="Proteomes" id="UP001054945"/>
    </source>
</evidence>
<evidence type="ECO:0008006" key="3">
    <source>
        <dbReference type="Google" id="ProtNLM"/>
    </source>
</evidence>
<organism evidence="1 2">
    <name type="scientific">Caerostris extrusa</name>
    <name type="common">Bark spider</name>
    <name type="synonym">Caerostris bankana</name>
    <dbReference type="NCBI Taxonomy" id="172846"/>
    <lineage>
        <taxon>Eukaryota</taxon>
        <taxon>Metazoa</taxon>
        <taxon>Ecdysozoa</taxon>
        <taxon>Arthropoda</taxon>
        <taxon>Chelicerata</taxon>
        <taxon>Arachnida</taxon>
        <taxon>Araneae</taxon>
        <taxon>Araneomorphae</taxon>
        <taxon>Entelegynae</taxon>
        <taxon>Araneoidea</taxon>
        <taxon>Araneidae</taxon>
        <taxon>Caerostris</taxon>
    </lineage>
</organism>
<dbReference type="AlphaFoldDB" id="A0AAV4QJX1"/>
<accession>A0AAV4QJX1</accession>
<sequence>MFLDDSFELDLTDHIDNAEAMPLASEFNLKDIYIPKNLLPNRERLKDPNEKRPYIFHTLDSFDVENRFSVYSEENHLEYHETEISENILPSSTSQTLVNDNIFEFISNASPLKSNLISKNIENDSLDNEELKIDCSKNFNFLSKVTDIGSFYGESNYVDTDHIKLSCSEASDADNVYHGSGFSASVYPKDIQQQLKNTFSQSKNSAFRKIASFDTNKLHFETMKPNKSKISANNRIGEKYNADILESSHHESEKIHSKFSPLSPGNLNFNKMSGNIAEKTIEVLPERKNDCQNVKIIETEKLQSIIDSKTELNFAANIIDSLEELHFSNVESSEKNPELLKTNISDLSCSVQNEDINDKMFNMSSEKIQDSKLADNKMCETEFADSIQSIINTDSDSKQEIFHKDELSDNVVEKVIELPIPYRRPDLEQNNVKVRSQKGKKKASKTKKNMSLQKFFLVDTPVDSTAVDDFHNRFEVPKNDKFYENLISKHEYREHSYEDSTNIYKLPTSYQENFLENRLIFNEEQKGWAGKTSFSEVVNTNVSVNVIDETKTIEPKKKEKNSSKILIIDKIPLSVSEKDIENITLGFGTIIKILITRHGMFLKAKLEMDFICDIDWVIECLNNSQPFDLCWIWVQRGRKKKNHKIFDRFYCLKIVKLPKFLS</sequence>
<dbReference type="SUPFAM" id="SSF54928">
    <property type="entry name" value="RNA-binding domain, RBD"/>
    <property type="match status" value="1"/>
</dbReference>
<keyword evidence="2" id="KW-1185">Reference proteome</keyword>
<comment type="caution">
    <text evidence="1">The sequence shown here is derived from an EMBL/GenBank/DDBJ whole genome shotgun (WGS) entry which is preliminary data.</text>
</comment>
<dbReference type="Proteomes" id="UP001054945">
    <property type="component" value="Unassembled WGS sequence"/>
</dbReference>
<proteinExistence type="predicted"/>